<comment type="similarity">
    <text evidence="1">Belongs to the senescence regulator S40 family.</text>
</comment>
<feature type="compositionally biased region" description="Low complexity" evidence="2">
    <location>
        <begin position="104"/>
        <end position="122"/>
    </location>
</feature>
<evidence type="ECO:0000256" key="2">
    <source>
        <dbReference type="SAM" id="MobiDB-lite"/>
    </source>
</evidence>
<name>A0A2I0XFE1_9ASPA</name>
<reference evidence="3 4" key="2">
    <citation type="journal article" date="2017" name="Nature">
        <title>The Apostasia genome and the evolution of orchids.</title>
        <authorList>
            <person name="Zhang G.Q."/>
            <person name="Liu K.W."/>
            <person name="Li Z."/>
            <person name="Lohaus R."/>
            <person name="Hsiao Y.Y."/>
            <person name="Niu S.C."/>
            <person name="Wang J.Y."/>
            <person name="Lin Y.C."/>
            <person name="Xu Q."/>
            <person name="Chen L.J."/>
            <person name="Yoshida K."/>
            <person name="Fujiwara S."/>
            <person name="Wang Z.W."/>
            <person name="Zhang Y.Q."/>
            <person name="Mitsuda N."/>
            <person name="Wang M."/>
            <person name="Liu G.H."/>
            <person name="Pecoraro L."/>
            <person name="Huang H.X."/>
            <person name="Xiao X.J."/>
            <person name="Lin M."/>
            <person name="Wu X.Y."/>
            <person name="Wu W.L."/>
            <person name="Chen Y.Y."/>
            <person name="Chang S.B."/>
            <person name="Sakamoto S."/>
            <person name="Ohme-Takagi M."/>
            <person name="Yagi M."/>
            <person name="Zeng S.J."/>
            <person name="Shen C.Y."/>
            <person name="Yeh C.M."/>
            <person name="Luo Y.B."/>
            <person name="Tsai W.C."/>
            <person name="Van de Peer Y."/>
            <person name="Liu Z.J."/>
        </authorList>
    </citation>
    <scope>NUCLEOTIDE SEQUENCE [LARGE SCALE GENOMIC DNA]</scope>
    <source>
        <tissue evidence="3">The whole plant</tissue>
    </source>
</reference>
<feature type="compositionally biased region" description="Low complexity" evidence="2">
    <location>
        <begin position="61"/>
        <end position="76"/>
    </location>
</feature>
<feature type="region of interest" description="Disordered" evidence="2">
    <location>
        <begin position="164"/>
        <end position="187"/>
    </location>
</feature>
<evidence type="ECO:0000313" key="3">
    <source>
        <dbReference type="EMBL" id="PKU86615.1"/>
    </source>
</evidence>
<feature type="region of interest" description="Disordered" evidence="2">
    <location>
        <begin position="103"/>
        <end position="126"/>
    </location>
</feature>
<dbReference type="EMBL" id="KZ501935">
    <property type="protein sequence ID" value="PKU86615.1"/>
    <property type="molecule type" value="Genomic_DNA"/>
</dbReference>
<feature type="region of interest" description="Disordered" evidence="2">
    <location>
        <begin position="36"/>
        <end position="76"/>
    </location>
</feature>
<dbReference type="Proteomes" id="UP000233837">
    <property type="component" value="Unassembled WGS sequence"/>
</dbReference>
<sequence>MERFRHQKSIGSDRFLASLSPPISVDAVGVELDEDDLFSTGIESPEPDHHPRLQPSPPNPISNNSRSPLFLSRSSRGGLQERNFGVLAALPEEETKIYLLQRKPSISLSSSPSTSPSPSSSSARLIPAIPTPKLDFSLTVAGGKIYHQSAPVNVPVIPQWLRKEAGNQGKGERGDNEGDDDEDEMLPPHEIVARASGRGSPLTTFSVLEGAGRTLKGRDLRRVRNAVWRQTGFLD</sequence>
<evidence type="ECO:0000256" key="1">
    <source>
        <dbReference type="ARBA" id="ARBA00034773"/>
    </source>
</evidence>
<proteinExistence type="inferred from homology"/>
<evidence type="ECO:0000313" key="4">
    <source>
        <dbReference type="Proteomes" id="UP000233837"/>
    </source>
</evidence>
<dbReference type="OrthoDB" id="684536at2759"/>
<gene>
    <name evidence="3" type="ORF">MA16_Dca010840</name>
</gene>
<dbReference type="GO" id="GO:0010150">
    <property type="term" value="P:leaf senescence"/>
    <property type="evidence" value="ECO:0007669"/>
    <property type="project" value="UniProtKB-ARBA"/>
</dbReference>
<organism evidence="3 4">
    <name type="scientific">Dendrobium catenatum</name>
    <dbReference type="NCBI Taxonomy" id="906689"/>
    <lineage>
        <taxon>Eukaryota</taxon>
        <taxon>Viridiplantae</taxon>
        <taxon>Streptophyta</taxon>
        <taxon>Embryophyta</taxon>
        <taxon>Tracheophyta</taxon>
        <taxon>Spermatophyta</taxon>
        <taxon>Magnoliopsida</taxon>
        <taxon>Liliopsida</taxon>
        <taxon>Asparagales</taxon>
        <taxon>Orchidaceae</taxon>
        <taxon>Epidendroideae</taxon>
        <taxon>Malaxideae</taxon>
        <taxon>Dendrobiinae</taxon>
        <taxon>Dendrobium</taxon>
    </lineage>
</organism>
<dbReference type="InterPro" id="IPR007608">
    <property type="entry name" value="Senescence_reg_S40"/>
</dbReference>
<dbReference type="Pfam" id="PF04520">
    <property type="entry name" value="Senescence_reg"/>
    <property type="match status" value="1"/>
</dbReference>
<keyword evidence="4" id="KW-1185">Reference proteome</keyword>
<evidence type="ECO:0008006" key="5">
    <source>
        <dbReference type="Google" id="ProtNLM"/>
    </source>
</evidence>
<dbReference type="PANTHER" id="PTHR33083:SF116">
    <property type="entry name" value="OS04G0413900 PROTEIN"/>
    <property type="match status" value="1"/>
</dbReference>
<dbReference type="PANTHER" id="PTHR33083">
    <property type="entry name" value="EXPRESSED PROTEIN"/>
    <property type="match status" value="1"/>
</dbReference>
<protein>
    <recommendedName>
        <fullName evidence="5">Senescence regulator S40</fullName>
    </recommendedName>
</protein>
<dbReference type="AlphaFoldDB" id="A0A2I0XFE1"/>
<reference evidence="3 4" key="1">
    <citation type="journal article" date="2016" name="Sci. Rep.">
        <title>The Dendrobium catenatum Lindl. genome sequence provides insights into polysaccharide synthase, floral development and adaptive evolution.</title>
        <authorList>
            <person name="Zhang G.Q."/>
            <person name="Xu Q."/>
            <person name="Bian C."/>
            <person name="Tsai W.C."/>
            <person name="Yeh C.M."/>
            <person name="Liu K.W."/>
            <person name="Yoshida K."/>
            <person name="Zhang L.S."/>
            <person name="Chang S.B."/>
            <person name="Chen F."/>
            <person name="Shi Y."/>
            <person name="Su Y.Y."/>
            <person name="Zhang Y.Q."/>
            <person name="Chen L.J."/>
            <person name="Yin Y."/>
            <person name="Lin M."/>
            <person name="Huang H."/>
            <person name="Deng H."/>
            <person name="Wang Z.W."/>
            <person name="Zhu S.L."/>
            <person name="Zhao X."/>
            <person name="Deng C."/>
            <person name="Niu S.C."/>
            <person name="Huang J."/>
            <person name="Wang M."/>
            <person name="Liu G.H."/>
            <person name="Yang H.J."/>
            <person name="Xiao X.J."/>
            <person name="Hsiao Y.Y."/>
            <person name="Wu W.L."/>
            <person name="Chen Y.Y."/>
            <person name="Mitsuda N."/>
            <person name="Ohme-Takagi M."/>
            <person name="Luo Y.B."/>
            <person name="Van de Peer Y."/>
            <person name="Liu Z.J."/>
        </authorList>
    </citation>
    <scope>NUCLEOTIDE SEQUENCE [LARGE SCALE GENOMIC DNA]</scope>
    <source>
        <tissue evidence="3">The whole plant</tissue>
    </source>
</reference>
<feature type="compositionally biased region" description="Basic and acidic residues" evidence="2">
    <location>
        <begin position="164"/>
        <end position="176"/>
    </location>
</feature>
<accession>A0A2I0XFE1</accession>